<dbReference type="InterPro" id="IPR015883">
    <property type="entry name" value="Glyco_hydro_20_cat"/>
</dbReference>
<organism evidence="5 6">
    <name type="scientific">Vagococcus humatus</name>
    <dbReference type="NCBI Taxonomy" id="1889241"/>
    <lineage>
        <taxon>Bacteria</taxon>
        <taxon>Bacillati</taxon>
        <taxon>Bacillota</taxon>
        <taxon>Bacilli</taxon>
        <taxon>Lactobacillales</taxon>
        <taxon>Enterococcaceae</taxon>
        <taxon>Vagococcus</taxon>
    </lineage>
</organism>
<dbReference type="Proteomes" id="UP000277864">
    <property type="component" value="Unassembled WGS sequence"/>
</dbReference>
<sequence>MKALNLIGDTNFLMTGLNYLQNKFSFTIHSSGTPVYVHHRPGPLEVIQNDQAYTLYYEETAHFFRAFTMILTHDNSEPFHLIEHPQFQEIGPMIDLSRNAVLHLAKFKEILLTCATLGLNTCMLYMEDTYTIPEYPYFGYMRGRYTQEELSSLDDFAYHLGIELIPAIQVLGHLKNPLKWNFAQDIKDTEDILLVDEPATYQFLSAAITAASQPFRSQKIHIGMDEAHQLGLGNFLKKNGVENRFDIMNRHLHKVKQITDTLQLDVQMWSDMFFRLGSKTGDYYDLKADIPKETIENMPDVSLVYWDYYHHDQQAYHQLINIHRSLKKPVIFAGGIWLWNGIAPNYGKTIDATQKALAACKETGIQTVYATLWQDDGGETPFDTCLLGLQLFAEHQFYPEVSLAHLGKQLKQMQQEDIHSYLLLDLFDRTPGTDSINSHASHASKLALYQDPLLGLYDINLNRHPLKKHYQDLYQQLKQTPTTKKTELLFQFYQQLALFLSQKIDLGLQIRQAYQHKNTQEMEELLVLIKQLQEDTQELHSLHRELWLGQNKVFGWEILDIRYGGILARLDSAYLRLTAWVSHPQLVLEELEETLLPFDGPYVMPDEGIIGRNLYQGIISPSKLSDV</sequence>
<accession>A0A3S0AB95</accession>
<comment type="caution">
    <text evidence="5">The sequence shown here is derived from an EMBL/GenBank/DDBJ whole genome shotgun (WGS) entry which is preliminary data.</text>
</comment>
<reference evidence="5 6" key="1">
    <citation type="submission" date="2018-03" db="EMBL/GenBank/DDBJ databases">
        <authorList>
            <person name="Gulvik C.A."/>
        </authorList>
    </citation>
    <scope>NUCLEOTIDE SEQUENCE [LARGE SCALE GENOMIC DNA]</scope>
    <source>
        <strain evidence="5 6">JCM 31581</strain>
    </source>
</reference>
<evidence type="ECO:0000259" key="3">
    <source>
        <dbReference type="Pfam" id="PF00728"/>
    </source>
</evidence>
<protein>
    <submittedName>
        <fullName evidence="5">Beta-N-acetylhexosaminidase</fullName>
    </submittedName>
</protein>
<dbReference type="AlphaFoldDB" id="A0A3S0AB95"/>
<gene>
    <name evidence="5" type="ORF">C7P63_08510</name>
</gene>
<dbReference type="SUPFAM" id="SSF51445">
    <property type="entry name" value="(Trans)glycosidases"/>
    <property type="match status" value="1"/>
</dbReference>
<proteinExistence type="inferred from homology"/>
<dbReference type="InterPro" id="IPR041063">
    <property type="entry name" value="Glyco_H_20C_C"/>
</dbReference>
<dbReference type="PANTHER" id="PTHR21040:SF8">
    <property type="entry name" value="BCDNA.GH04120"/>
    <property type="match status" value="1"/>
</dbReference>
<keyword evidence="6" id="KW-1185">Reference proteome</keyword>
<dbReference type="Gene3D" id="3.20.20.80">
    <property type="entry name" value="Glycosidases"/>
    <property type="match status" value="1"/>
</dbReference>
<evidence type="ECO:0000256" key="2">
    <source>
        <dbReference type="ARBA" id="ARBA00022801"/>
    </source>
</evidence>
<dbReference type="Pfam" id="PF00728">
    <property type="entry name" value="Glyco_hydro_20"/>
    <property type="match status" value="1"/>
</dbReference>
<dbReference type="CDD" id="cd06565">
    <property type="entry name" value="GH20_GcnA-like"/>
    <property type="match status" value="1"/>
</dbReference>
<evidence type="ECO:0000259" key="4">
    <source>
        <dbReference type="Pfam" id="PF18088"/>
    </source>
</evidence>
<dbReference type="RefSeq" id="WP_125943732.1">
    <property type="nucleotide sequence ID" value="NZ_PXZH01000005.1"/>
</dbReference>
<dbReference type="OrthoDB" id="383771at2"/>
<dbReference type="InterPro" id="IPR017853">
    <property type="entry name" value="GH"/>
</dbReference>
<evidence type="ECO:0000313" key="6">
    <source>
        <dbReference type="Proteomes" id="UP000277864"/>
    </source>
</evidence>
<dbReference type="EMBL" id="PXZH01000005">
    <property type="protein sequence ID" value="RST88853.1"/>
    <property type="molecule type" value="Genomic_DNA"/>
</dbReference>
<feature type="domain" description="Glycoside hydrolase family 20 catalytic" evidence="3">
    <location>
        <begin position="139"/>
        <end position="276"/>
    </location>
</feature>
<feature type="domain" description="Glycoside Hydrolase 20C C-terminal" evidence="4">
    <location>
        <begin position="420"/>
        <end position="604"/>
    </location>
</feature>
<evidence type="ECO:0000313" key="5">
    <source>
        <dbReference type="EMBL" id="RST88853.1"/>
    </source>
</evidence>
<evidence type="ECO:0000256" key="1">
    <source>
        <dbReference type="ARBA" id="ARBA00006285"/>
    </source>
</evidence>
<dbReference type="InterPro" id="IPR038901">
    <property type="entry name" value="HEXDC-like"/>
</dbReference>
<dbReference type="PANTHER" id="PTHR21040">
    <property type="entry name" value="BCDNA.GH04120"/>
    <property type="match status" value="1"/>
</dbReference>
<keyword evidence="2" id="KW-0378">Hydrolase</keyword>
<dbReference type="GO" id="GO:0005975">
    <property type="term" value="P:carbohydrate metabolic process"/>
    <property type="evidence" value="ECO:0007669"/>
    <property type="project" value="InterPro"/>
</dbReference>
<dbReference type="GO" id="GO:0004563">
    <property type="term" value="F:beta-N-acetylhexosaminidase activity"/>
    <property type="evidence" value="ECO:0007669"/>
    <property type="project" value="UniProtKB-ARBA"/>
</dbReference>
<comment type="similarity">
    <text evidence="1">Belongs to the glycosyl hydrolase 20 family.</text>
</comment>
<dbReference type="Pfam" id="PF18088">
    <property type="entry name" value="Glyco_H_20C_C"/>
    <property type="match status" value="1"/>
</dbReference>
<name>A0A3S0AB95_9ENTE</name>
<dbReference type="Gene3D" id="1.20.120.670">
    <property type="entry name" value="N-acetyl-b-d-glucoasminidase"/>
    <property type="match status" value="1"/>
</dbReference>